<dbReference type="SMART" id="SM00343">
    <property type="entry name" value="ZnF_C2HC"/>
    <property type="match status" value="1"/>
</dbReference>
<feature type="region of interest" description="Disordered" evidence="4">
    <location>
        <begin position="89"/>
        <end position="203"/>
    </location>
</feature>
<evidence type="ECO:0000256" key="2">
    <source>
        <dbReference type="PROSITE-ProRule" id="PRU00047"/>
    </source>
</evidence>
<feature type="region of interest" description="Disordered" evidence="4">
    <location>
        <begin position="458"/>
        <end position="479"/>
    </location>
</feature>
<dbReference type="Pfam" id="PF00076">
    <property type="entry name" value="RRM_1"/>
    <property type="match status" value="2"/>
</dbReference>
<organism evidence="7 8">
    <name type="scientific">Fraxinus pennsylvanica</name>
    <dbReference type="NCBI Taxonomy" id="56036"/>
    <lineage>
        <taxon>Eukaryota</taxon>
        <taxon>Viridiplantae</taxon>
        <taxon>Streptophyta</taxon>
        <taxon>Embryophyta</taxon>
        <taxon>Tracheophyta</taxon>
        <taxon>Spermatophyta</taxon>
        <taxon>Magnoliopsida</taxon>
        <taxon>eudicotyledons</taxon>
        <taxon>Gunneridae</taxon>
        <taxon>Pentapetalae</taxon>
        <taxon>asterids</taxon>
        <taxon>lamiids</taxon>
        <taxon>Lamiales</taxon>
        <taxon>Oleaceae</taxon>
        <taxon>Oleeae</taxon>
        <taxon>Fraxinus</taxon>
    </lineage>
</organism>
<evidence type="ECO:0000256" key="1">
    <source>
        <dbReference type="ARBA" id="ARBA00022884"/>
    </source>
</evidence>
<keyword evidence="8" id="KW-1185">Reference proteome</keyword>
<keyword evidence="2" id="KW-0862">Zinc</keyword>
<dbReference type="GO" id="GO:0003723">
    <property type="term" value="F:RNA binding"/>
    <property type="evidence" value="ECO:0007669"/>
    <property type="project" value="UniProtKB-UniRule"/>
</dbReference>
<dbReference type="Pfam" id="PF00098">
    <property type="entry name" value="zf-CCHC"/>
    <property type="match status" value="1"/>
</dbReference>
<dbReference type="InterPro" id="IPR000504">
    <property type="entry name" value="RRM_dom"/>
</dbReference>
<dbReference type="InterPro" id="IPR001878">
    <property type="entry name" value="Znf_CCHC"/>
</dbReference>
<dbReference type="PANTHER" id="PTHR23236:SF24">
    <property type="entry name" value="PHRAGMOPLASTIN INTERACTING PROTEIN 1"/>
    <property type="match status" value="1"/>
</dbReference>
<dbReference type="Gene3D" id="3.30.70.330">
    <property type="match status" value="2"/>
</dbReference>
<keyword evidence="1 3" id="KW-0694">RNA-binding</keyword>
<keyword evidence="2" id="KW-0863">Zinc-finger</keyword>
<dbReference type="SMART" id="SM00360">
    <property type="entry name" value="RRM"/>
    <property type="match status" value="2"/>
</dbReference>
<protein>
    <submittedName>
        <fullName evidence="7">Uncharacterized protein</fullName>
    </submittedName>
</protein>
<feature type="compositionally biased region" description="Basic residues" evidence="4">
    <location>
        <begin position="189"/>
        <end position="201"/>
    </location>
</feature>
<dbReference type="CDD" id="cd12272">
    <property type="entry name" value="RRM2_PHIP1"/>
    <property type="match status" value="1"/>
</dbReference>
<dbReference type="PANTHER" id="PTHR23236">
    <property type="entry name" value="EUKARYOTIC TRANSLATION INITIATION FACTOR 4B/4H"/>
    <property type="match status" value="1"/>
</dbReference>
<dbReference type="PROSITE" id="PS50102">
    <property type="entry name" value="RRM"/>
    <property type="match status" value="2"/>
</dbReference>
<feature type="compositionally biased region" description="Basic and acidic residues" evidence="4">
    <location>
        <begin position="152"/>
        <end position="162"/>
    </location>
</feature>
<dbReference type="PROSITE" id="PS50158">
    <property type="entry name" value="ZF_CCHC"/>
    <property type="match status" value="1"/>
</dbReference>
<feature type="domain" description="RRM" evidence="5">
    <location>
        <begin position="231"/>
        <end position="308"/>
    </location>
</feature>
<dbReference type="GO" id="GO:0008270">
    <property type="term" value="F:zinc ion binding"/>
    <property type="evidence" value="ECO:0007669"/>
    <property type="project" value="UniProtKB-KW"/>
</dbReference>
<evidence type="ECO:0000313" key="8">
    <source>
        <dbReference type="Proteomes" id="UP000834106"/>
    </source>
</evidence>
<feature type="compositionally biased region" description="Basic and acidic residues" evidence="4">
    <location>
        <begin position="170"/>
        <end position="188"/>
    </location>
</feature>
<evidence type="ECO:0000313" key="7">
    <source>
        <dbReference type="EMBL" id="CAI9778205.1"/>
    </source>
</evidence>
<name>A0AAD1ZYK5_9LAMI</name>
<sequence>MTVFFIFCSGKPHWFHSSGISSSSPPPPPSTVSYHCIHLLVVPASPEAILFTCRYCRQNIQELKKNMVLSNKKLKQKLRAAKAELIAASEAQNQSRNENPENPDSSIQTGSLKNLFNSDTKKPNLSKRAKRREKTQSDLHETAETVKCGENGGKEEGEEKKNETKKKRKRDESKEVENVEVEKKVEQLKKKKKTKKKKRKANKVENGGIEEQVVAEAVVGDESKQDLEVSNKVYVGGIPYYSTEDDIRSYFEGCGTITEVDCLHFPESGKFRGIAIISFKTEGAAKRALAFDGSDMGGLYLKIQPYKSPRVSEVSNFSPSVVEGYNRIYVGNLSWDISEDDLRKLFSDCAVTSIRFGEDKETGEFKGYAHVDFANSLSLNMALKMDQKIVCERPVRISCAVPKKGDATKSKFIPTNNQVDTSEVTEVGANHVNSSGVSAVDPMLSSKIRRRTCYECGERGHLSSSCPKKQAESTSPAAS</sequence>
<dbReference type="AlphaFoldDB" id="A0AAD1ZYK5"/>
<dbReference type="InterPro" id="IPR036875">
    <property type="entry name" value="Znf_CCHC_sf"/>
</dbReference>
<dbReference type="InterPro" id="IPR034361">
    <property type="entry name" value="PHIP1_RRM1"/>
</dbReference>
<feature type="domain" description="RRM" evidence="5">
    <location>
        <begin position="326"/>
        <end position="402"/>
    </location>
</feature>
<dbReference type="InterPro" id="IPR035979">
    <property type="entry name" value="RBD_domain_sf"/>
</dbReference>
<feature type="compositionally biased region" description="Polar residues" evidence="4">
    <location>
        <begin position="462"/>
        <end position="479"/>
    </location>
</feature>
<feature type="compositionally biased region" description="Basic residues" evidence="4">
    <location>
        <begin position="124"/>
        <end position="133"/>
    </location>
</feature>
<evidence type="ECO:0000259" key="6">
    <source>
        <dbReference type="PROSITE" id="PS50158"/>
    </source>
</evidence>
<proteinExistence type="predicted"/>
<dbReference type="EMBL" id="OU503051">
    <property type="protein sequence ID" value="CAI9778205.1"/>
    <property type="molecule type" value="Genomic_DNA"/>
</dbReference>
<dbReference type="SUPFAM" id="SSF57756">
    <property type="entry name" value="Retrovirus zinc finger-like domains"/>
    <property type="match status" value="1"/>
</dbReference>
<dbReference type="InterPro" id="IPR012677">
    <property type="entry name" value="Nucleotide-bd_a/b_plait_sf"/>
</dbReference>
<dbReference type="CDD" id="cd12271">
    <property type="entry name" value="RRM1_PHIP1"/>
    <property type="match status" value="1"/>
</dbReference>
<evidence type="ECO:0000259" key="5">
    <source>
        <dbReference type="PROSITE" id="PS50102"/>
    </source>
</evidence>
<feature type="domain" description="CCHC-type" evidence="6">
    <location>
        <begin position="453"/>
        <end position="468"/>
    </location>
</feature>
<dbReference type="Proteomes" id="UP000834106">
    <property type="component" value="Chromosome 16"/>
</dbReference>
<dbReference type="SUPFAM" id="SSF54928">
    <property type="entry name" value="RNA-binding domain, RBD"/>
    <property type="match status" value="2"/>
</dbReference>
<feature type="compositionally biased region" description="Polar residues" evidence="4">
    <location>
        <begin position="92"/>
        <end position="118"/>
    </location>
</feature>
<dbReference type="InterPro" id="IPR034362">
    <property type="entry name" value="PHIP1_RRM2"/>
</dbReference>
<accession>A0AAD1ZYK5</accession>
<evidence type="ECO:0000256" key="3">
    <source>
        <dbReference type="PROSITE-ProRule" id="PRU00176"/>
    </source>
</evidence>
<evidence type="ECO:0000256" key="4">
    <source>
        <dbReference type="SAM" id="MobiDB-lite"/>
    </source>
</evidence>
<dbReference type="Gene3D" id="4.10.60.10">
    <property type="entry name" value="Zinc finger, CCHC-type"/>
    <property type="match status" value="1"/>
</dbReference>
<feature type="compositionally biased region" description="Basic and acidic residues" evidence="4">
    <location>
        <begin position="134"/>
        <end position="144"/>
    </location>
</feature>
<gene>
    <name evidence="7" type="ORF">FPE_LOCUS25635</name>
</gene>
<reference evidence="7" key="1">
    <citation type="submission" date="2023-05" db="EMBL/GenBank/DDBJ databases">
        <authorList>
            <person name="Huff M."/>
        </authorList>
    </citation>
    <scope>NUCLEOTIDE SEQUENCE</scope>
</reference>
<keyword evidence="2" id="KW-0479">Metal-binding</keyword>